<proteinExistence type="predicted"/>
<accession>A0A9J6B0P9</accession>
<evidence type="ECO:0000313" key="2">
    <source>
        <dbReference type="Proteomes" id="UP000824120"/>
    </source>
</evidence>
<dbReference type="AlphaFoldDB" id="A0A9J6B0P9"/>
<keyword evidence="2" id="KW-1185">Reference proteome</keyword>
<dbReference type="Proteomes" id="UP000824120">
    <property type="component" value="Chromosome 1"/>
</dbReference>
<dbReference type="OrthoDB" id="1325279at2759"/>
<evidence type="ECO:0000313" key="1">
    <source>
        <dbReference type="EMBL" id="KAG5630288.1"/>
    </source>
</evidence>
<protein>
    <submittedName>
        <fullName evidence="1">Uncharacterized protein</fullName>
    </submittedName>
</protein>
<organism evidence="1 2">
    <name type="scientific">Solanum commersonii</name>
    <name type="common">Commerson's wild potato</name>
    <name type="synonym">Commerson's nightshade</name>
    <dbReference type="NCBI Taxonomy" id="4109"/>
    <lineage>
        <taxon>Eukaryota</taxon>
        <taxon>Viridiplantae</taxon>
        <taxon>Streptophyta</taxon>
        <taxon>Embryophyta</taxon>
        <taxon>Tracheophyta</taxon>
        <taxon>Spermatophyta</taxon>
        <taxon>Magnoliopsida</taxon>
        <taxon>eudicotyledons</taxon>
        <taxon>Gunneridae</taxon>
        <taxon>Pentapetalae</taxon>
        <taxon>asterids</taxon>
        <taxon>lamiids</taxon>
        <taxon>Solanales</taxon>
        <taxon>Solanaceae</taxon>
        <taxon>Solanoideae</taxon>
        <taxon>Solaneae</taxon>
        <taxon>Solanum</taxon>
    </lineage>
</organism>
<dbReference type="EMBL" id="JACXVP010000001">
    <property type="protein sequence ID" value="KAG5630288.1"/>
    <property type="molecule type" value="Genomic_DNA"/>
</dbReference>
<sequence>MRMEEMLKMIMDDQDQLAADVMSILIRGDCDKNFHTFTSKSMIWVSNMSSWIKLNKGIIRDSRVRFTVEALNEFLGTPNCDNSKYLAMIEQPPYHDIRHTLCGANSIARWDKIRHTGCHLTLHYGHLNLEACT</sequence>
<name>A0A9J6B0P9_SOLCO</name>
<reference evidence="1 2" key="1">
    <citation type="submission" date="2020-09" db="EMBL/GenBank/DDBJ databases">
        <title>De no assembly of potato wild relative species, Solanum commersonii.</title>
        <authorList>
            <person name="Cho K."/>
        </authorList>
    </citation>
    <scope>NUCLEOTIDE SEQUENCE [LARGE SCALE GENOMIC DNA]</scope>
    <source>
        <strain evidence="1">LZ3.2</strain>
        <tissue evidence="1">Leaf</tissue>
    </source>
</reference>
<gene>
    <name evidence="1" type="ORF">H5410_002005</name>
</gene>
<comment type="caution">
    <text evidence="1">The sequence shown here is derived from an EMBL/GenBank/DDBJ whole genome shotgun (WGS) entry which is preliminary data.</text>
</comment>